<feature type="compositionally biased region" description="Basic and acidic residues" evidence="1">
    <location>
        <begin position="50"/>
        <end position="59"/>
    </location>
</feature>
<evidence type="ECO:0000313" key="2">
    <source>
        <dbReference type="EMBL" id="KIO26130.1"/>
    </source>
</evidence>
<feature type="region of interest" description="Disordered" evidence="1">
    <location>
        <begin position="132"/>
        <end position="167"/>
    </location>
</feature>
<name>A0A0C3Q8I1_9AGAM</name>
<dbReference type="OrthoDB" id="10544941at2759"/>
<accession>A0A0C3Q8I1</accession>
<gene>
    <name evidence="2" type="ORF">M407DRAFT_243839</name>
</gene>
<dbReference type="HOGENOM" id="CLU_1595776_0_0_1"/>
<reference evidence="2 3" key="1">
    <citation type="submission" date="2014-04" db="EMBL/GenBank/DDBJ databases">
        <authorList>
            <consortium name="DOE Joint Genome Institute"/>
            <person name="Kuo A."/>
            <person name="Girlanda M."/>
            <person name="Perotto S."/>
            <person name="Kohler A."/>
            <person name="Nagy L.G."/>
            <person name="Floudas D."/>
            <person name="Copeland A."/>
            <person name="Barry K.W."/>
            <person name="Cichocki N."/>
            <person name="Veneault-Fourrey C."/>
            <person name="LaButti K."/>
            <person name="Lindquist E.A."/>
            <person name="Lipzen A."/>
            <person name="Lundell T."/>
            <person name="Morin E."/>
            <person name="Murat C."/>
            <person name="Sun H."/>
            <person name="Tunlid A."/>
            <person name="Henrissat B."/>
            <person name="Grigoriev I.V."/>
            <person name="Hibbett D.S."/>
            <person name="Martin F."/>
            <person name="Nordberg H.P."/>
            <person name="Cantor M.N."/>
            <person name="Hua S.X."/>
        </authorList>
    </citation>
    <scope>NUCLEOTIDE SEQUENCE [LARGE SCALE GENOMIC DNA]</scope>
    <source>
        <strain evidence="2 3">MUT 4182</strain>
    </source>
</reference>
<dbReference type="AlphaFoldDB" id="A0A0C3Q8I1"/>
<feature type="region of interest" description="Disordered" evidence="1">
    <location>
        <begin position="1"/>
        <end position="59"/>
    </location>
</feature>
<keyword evidence="3" id="KW-1185">Reference proteome</keyword>
<organism evidence="2 3">
    <name type="scientific">Tulasnella calospora MUT 4182</name>
    <dbReference type="NCBI Taxonomy" id="1051891"/>
    <lineage>
        <taxon>Eukaryota</taxon>
        <taxon>Fungi</taxon>
        <taxon>Dikarya</taxon>
        <taxon>Basidiomycota</taxon>
        <taxon>Agaricomycotina</taxon>
        <taxon>Agaricomycetes</taxon>
        <taxon>Cantharellales</taxon>
        <taxon>Tulasnellaceae</taxon>
        <taxon>Tulasnella</taxon>
    </lineage>
</organism>
<feature type="compositionally biased region" description="Low complexity" evidence="1">
    <location>
        <begin position="156"/>
        <end position="167"/>
    </location>
</feature>
<feature type="compositionally biased region" description="Low complexity" evidence="1">
    <location>
        <begin position="30"/>
        <end position="47"/>
    </location>
</feature>
<evidence type="ECO:0000313" key="3">
    <source>
        <dbReference type="Proteomes" id="UP000054248"/>
    </source>
</evidence>
<proteinExistence type="predicted"/>
<reference evidence="3" key="2">
    <citation type="submission" date="2015-01" db="EMBL/GenBank/DDBJ databases">
        <title>Evolutionary Origins and Diversification of the Mycorrhizal Mutualists.</title>
        <authorList>
            <consortium name="DOE Joint Genome Institute"/>
            <consortium name="Mycorrhizal Genomics Consortium"/>
            <person name="Kohler A."/>
            <person name="Kuo A."/>
            <person name="Nagy L.G."/>
            <person name="Floudas D."/>
            <person name="Copeland A."/>
            <person name="Barry K.W."/>
            <person name="Cichocki N."/>
            <person name="Veneault-Fourrey C."/>
            <person name="LaButti K."/>
            <person name="Lindquist E.A."/>
            <person name="Lipzen A."/>
            <person name="Lundell T."/>
            <person name="Morin E."/>
            <person name="Murat C."/>
            <person name="Riley R."/>
            <person name="Ohm R."/>
            <person name="Sun H."/>
            <person name="Tunlid A."/>
            <person name="Henrissat B."/>
            <person name="Grigoriev I.V."/>
            <person name="Hibbett D.S."/>
            <person name="Martin F."/>
        </authorList>
    </citation>
    <scope>NUCLEOTIDE SEQUENCE [LARGE SCALE GENOMIC DNA]</scope>
    <source>
        <strain evidence="3">MUT 4182</strain>
    </source>
</reference>
<dbReference type="Proteomes" id="UP000054248">
    <property type="component" value="Unassembled WGS sequence"/>
</dbReference>
<dbReference type="EMBL" id="KN823029">
    <property type="protein sequence ID" value="KIO26130.1"/>
    <property type="molecule type" value="Genomic_DNA"/>
</dbReference>
<evidence type="ECO:0000256" key="1">
    <source>
        <dbReference type="SAM" id="MobiDB-lite"/>
    </source>
</evidence>
<protein>
    <submittedName>
        <fullName evidence="2">Uncharacterized protein</fullName>
    </submittedName>
</protein>
<sequence length="167" mass="18200">MSPAIASPHPHHPQIPTGPANRTGKPIPSGPRAGNRAAAAQPPSAAPVKTESEKLKAREIEIPNRRRDWSYLPGHKERELLSQKLLMQQKVLQDVALDVIRTGWDLDVHAVELEGLKEKREFAERMFERASQGLTQDEAVDQNPAAHLKPSRAGSAAPPKATPAATN</sequence>